<comment type="caution">
    <text evidence="2">The sequence shown here is derived from an EMBL/GenBank/DDBJ whole genome shotgun (WGS) entry which is preliminary data.</text>
</comment>
<dbReference type="Pfam" id="PF12802">
    <property type="entry name" value="MarR_2"/>
    <property type="match status" value="1"/>
</dbReference>
<reference evidence="3" key="1">
    <citation type="journal article" date="2019" name="Int. J. Syst. Evol. Microbiol.">
        <title>The Global Catalogue of Microorganisms (GCM) 10K type strain sequencing project: providing services to taxonomists for standard genome sequencing and annotation.</title>
        <authorList>
            <consortium name="The Broad Institute Genomics Platform"/>
            <consortium name="The Broad Institute Genome Sequencing Center for Infectious Disease"/>
            <person name="Wu L."/>
            <person name="Ma J."/>
        </authorList>
    </citation>
    <scope>NUCLEOTIDE SEQUENCE [LARGE SCALE GENOMIC DNA]</scope>
    <source>
        <strain evidence="3">CGMCC 1.15643</strain>
    </source>
</reference>
<dbReference type="PANTHER" id="PTHR33164:SF13">
    <property type="entry name" value="4-HYDROXYPHENYLACETATE CATABOLISM PROTEIN"/>
    <property type="match status" value="1"/>
</dbReference>
<dbReference type="InterPro" id="IPR012712">
    <property type="entry name" value="HpaR/FarR"/>
</dbReference>
<proteinExistence type="predicted"/>
<dbReference type="EMBL" id="JBHSLI010000009">
    <property type="protein sequence ID" value="MFC5295186.1"/>
    <property type="molecule type" value="Genomic_DNA"/>
</dbReference>
<feature type="domain" description="HTH marR-type" evidence="1">
    <location>
        <begin position="29"/>
        <end position="161"/>
    </location>
</feature>
<evidence type="ECO:0000259" key="1">
    <source>
        <dbReference type="PROSITE" id="PS50995"/>
    </source>
</evidence>
<accession>A0ABW0F9B0</accession>
<dbReference type="NCBIfam" id="TIGR02337">
    <property type="entry name" value="HpaR"/>
    <property type="match status" value="1"/>
</dbReference>
<name>A0ABW0F9B0_9HYPH</name>
<dbReference type="PANTHER" id="PTHR33164">
    <property type="entry name" value="TRANSCRIPTIONAL REGULATOR, MARR FAMILY"/>
    <property type="match status" value="1"/>
</dbReference>
<evidence type="ECO:0000313" key="2">
    <source>
        <dbReference type="EMBL" id="MFC5295186.1"/>
    </source>
</evidence>
<dbReference type="SMART" id="SM00347">
    <property type="entry name" value="HTH_MARR"/>
    <property type="match status" value="1"/>
</dbReference>
<dbReference type="InterPro" id="IPR000835">
    <property type="entry name" value="HTH_MarR-typ"/>
</dbReference>
<protein>
    <submittedName>
        <fullName evidence="2">Homoprotocatechuate degradation operon regulator HpaR</fullName>
    </submittedName>
</protein>
<dbReference type="PROSITE" id="PS50995">
    <property type="entry name" value="HTH_MARR_2"/>
    <property type="match status" value="1"/>
</dbReference>
<organism evidence="2 3">
    <name type="scientific">Bosea minatitlanensis</name>
    <dbReference type="NCBI Taxonomy" id="128782"/>
    <lineage>
        <taxon>Bacteria</taxon>
        <taxon>Pseudomonadati</taxon>
        <taxon>Pseudomonadota</taxon>
        <taxon>Alphaproteobacteria</taxon>
        <taxon>Hyphomicrobiales</taxon>
        <taxon>Boseaceae</taxon>
        <taxon>Bosea</taxon>
    </lineage>
</organism>
<gene>
    <name evidence="2" type="primary">hpaR</name>
    <name evidence="2" type="ORF">ACFPK2_19515</name>
</gene>
<dbReference type="InterPro" id="IPR036390">
    <property type="entry name" value="WH_DNA-bd_sf"/>
</dbReference>
<dbReference type="Proteomes" id="UP001595976">
    <property type="component" value="Unassembled WGS sequence"/>
</dbReference>
<dbReference type="InterPro" id="IPR036388">
    <property type="entry name" value="WH-like_DNA-bd_sf"/>
</dbReference>
<keyword evidence="3" id="KW-1185">Reference proteome</keyword>
<dbReference type="InterPro" id="IPR039422">
    <property type="entry name" value="MarR/SlyA-like"/>
</dbReference>
<dbReference type="SUPFAM" id="SSF46785">
    <property type="entry name" value="Winged helix' DNA-binding domain"/>
    <property type="match status" value="1"/>
</dbReference>
<evidence type="ECO:0000313" key="3">
    <source>
        <dbReference type="Proteomes" id="UP001595976"/>
    </source>
</evidence>
<dbReference type="Gene3D" id="1.10.10.10">
    <property type="entry name" value="Winged helix-like DNA-binding domain superfamily/Winged helix DNA-binding domain"/>
    <property type="match status" value="1"/>
</dbReference>
<dbReference type="RefSeq" id="WP_158444849.1">
    <property type="nucleotide sequence ID" value="NZ_JAOAOS010000010.1"/>
</dbReference>
<sequence>MSEPIQGRSGAAPREAEQAAARIRIRHFSKSLPMSLLRAREAVMRHFRASLRRFGITEQQWRVLRALTSGEDFEVTELAEATFLLGPSLSRILKDLDERGLVLRRTSPSDLRRGIVSISPQGLDLIARAGIESEAIYREITSRYGSERLAELQGLLRQLEECLEGPEIAG</sequence>